<dbReference type="Proteomes" id="UP001595758">
    <property type="component" value="Unassembled WGS sequence"/>
</dbReference>
<dbReference type="Pfam" id="PF03180">
    <property type="entry name" value="Lipoprotein_9"/>
    <property type="match status" value="1"/>
</dbReference>
<dbReference type="PROSITE" id="PS51257">
    <property type="entry name" value="PROKAR_LIPOPROTEIN"/>
    <property type="match status" value="1"/>
</dbReference>
<evidence type="ECO:0000256" key="2">
    <source>
        <dbReference type="ARBA" id="ARBA00008973"/>
    </source>
</evidence>
<dbReference type="PANTHER" id="PTHR30429">
    <property type="entry name" value="D-METHIONINE-BINDING LIPOPROTEIN METQ"/>
    <property type="match status" value="1"/>
</dbReference>
<dbReference type="PANTHER" id="PTHR30429:SF1">
    <property type="entry name" value="D-METHIONINE-BINDING LIPOPROTEIN METQ-RELATED"/>
    <property type="match status" value="1"/>
</dbReference>
<organism evidence="7 8">
    <name type="scientific">Legionella dresdenensis</name>
    <dbReference type="NCBI Taxonomy" id="450200"/>
    <lineage>
        <taxon>Bacteria</taxon>
        <taxon>Pseudomonadati</taxon>
        <taxon>Pseudomonadota</taxon>
        <taxon>Gammaproteobacteria</taxon>
        <taxon>Legionellales</taxon>
        <taxon>Legionellaceae</taxon>
        <taxon>Legionella</taxon>
    </lineage>
</organism>
<dbReference type="InterPro" id="IPR004872">
    <property type="entry name" value="Lipoprotein_NlpA"/>
</dbReference>
<reference evidence="8" key="1">
    <citation type="journal article" date="2019" name="Int. J. Syst. Evol. Microbiol.">
        <title>The Global Catalogue of Microorganisms (GCM) 10K type strain sequencing project: providing services to taxonomists for standard genome sequencing and annotation.</title>
        <authorList>
            <consortium name="The Broad Institute Genomics Platform"/>
            <consortium name="The Broad Institute Genome Sequencing Center for Infectious Disease"/>
            <person name="Wu L."/>
            <person name="Ma J."/>
        </authorList>
    </citation>
    <scope>NUCLEOTIDE SEQUENCE [LARGE SCALE GENOMIC DNA]</scope>
    <source>
        <strain evidence="8">CCUG 59858</strain>
    </source>
</reference>
<dbReference type="PIRSF" id="PIRSF002854">
    <property type="entry name" value="MetQ"/>
    <property type="match status" value="1"/>
</dbReference>
<sequence length="258" mass="27824">MRIFGVILLVLGLAGCNKPSPNTLTIGTIAGPESELVEAARDVAQKNYGLTVKIVEFNDYNLPNEALQDGSLDANVYQHLPYLQAAMKAHNYDLEVIGKTFVYPAGLYSAKLKSISDIADNATIAIPNDPSNEARALLLLQKANLITLKSTDATTPDDIEQNPKHLKFKELDAAQLPRVLPDVDAAVINTTFAIPAGLSPGKDALIIEGKDSPYANLIVIRKGSDKKPQLEEFVKAMNSTEVADKAKELFGDAAIPAW</sequence>
<comment type="similarity">
    <text evidence="2">Belongs to the NlpA lipoprotein family.</text>
</comment>
<evidence type="ECO:0000256" key="5">
    <source>
        <dbReference type="ARBA" id="ARBA00023139"/>
    </source>
</evidence>
<name>A0ABV8CE13_9GAMM</name>
<keyword evidence="3" id="KW-0732">Signal</keyword>
<dbReference type="Gene3D" id="3.40.190.10">
    <property type="entry name" value="Periplasmic binding protein-like II"/>
    <property type="match status" value="2"/>
</dbReference>
<keyword evidence="8" id="KW-1185">Reference proteome</keyword>
<evidence type="ECO:0000256" key="6">
    <source>
        <dbReference type="ARBA" id="ARBA00023288"/>
    </source>
</evidence>
<comment type="subcellular location">
    <subcellularLocation>
        <location evidence="1">Membrane</location>
        <topology evidence="1">Lipid-anchor</topology>
    </subcellularLocation>
</comment>
<proteinExistence type="inferred from homology"/>
<dbReference type="NCBIfam" id="TIGR00363">
    <property type="entry name" value="MetQ/NlpA family lipoprotein"/>
    <property type="match status" value="1"/>
</dbReference>
<evidence type="ECO:0000313" key="7">
    <source>
        <dbReference type="EMBL" id="MFC3908402.1"/>
    </source>
</evidence>
<dbReference type="SUPFAM" id="SSF53850">
    <property type="entry name" value="Periplasmic binding protein-like II"/>
    <property type="match status" value="1"/>
</dbReference>
<keyword evidence="5" id="KW-0564">Palmitate</keyword>
<evidence type="ECO:0000256" key="1">
    <source>
        <dbReference type="ARBA" id="ARBA00004635"/>
    </source>
</evidence>
<keyword evidence="6" id="KW-0449">Lipoprotein</keyword>
<comment type="caution">
    <text evidence="7">The sequence shown here is derived from an EMBL/GenBank/DDBJ whole genome shotgun (WGS) entry which is preliminary data.</text>
</comment>
<dbReference type="CDD" id="cd13598">
    <property type="entry name" value="PBP2_lipoprotein_IlpA_like"/>
    <property type="match status" value="1"/>
</dbReference>
<protein>
    <submittedName>
        <fullName evidence="7">MetQ/NlpA family ABC transporter substrate-binding protein</fullName>
    </submittedName>
</protein>
<evidence type="ECO:0000256" key="3">
    <source>
        <dbReference type="ARBA" id="ARBA00022729"/>
    </source>
</evidence>
<accession>A0ABV8CE13</accession>
<gene>
    <name evidence="7" type="ORF">ACFORL_04845</name>
</gene>
<dbReference type="RefSeq" id="WP_382341659.1">
    <property type="nucleotide sequence ID" value="NZ_JBHSAB010000005.1"/>
</dbReference>
<dbReference type="EMBL" id="JBHSAB010000005">
    <property type="protein sequence ID" value="MFC3908402.1"/>
    <property type="molecule type" value="Genomic_DNA"/>
</dbReference>
<evidence type="ECO:0000313" key="8">
    <source>
        <dbReference type="Proteomes" id="UP001595758"/>
    </source>
</evidence>
<evidence type="ECO:0000256" key="4">
    <source>
        <dbReference type="ARBA" id="ARBA00023136"/>
    </source>
</evidence>
<keyword evidence="4" id="KW-0472">Membrane</keyword>